<dbReference type="EMBL" id="BAABGA010000014">
    <property type="protein sequence ID" value="GAA4447939.1"/>
    <property type="molecule type" value="Genomic_DNA"/>
</dbReference>
<dbReference type="NCBIfam" id="TIGR02593">
    <property type="entry name" value="CRISPR_cas5"/>
    <property type="match status" value="1"/>
</dbReference>
<protein>
    <recommendedName>
        <fullName evidence="4">CRISPR-associated protein Cas5</fullName>
    </recommendedName>
</protein>
<reference evidence="3" key="1">
    <citation type="journal article" date="2019" name="Int. J. Syst. Evol. Microbiol.">
        <title>The Global Catalogue of Microorganisms (GCM) 10K type strain sequencing project: providing services to taxonomists for standard genome sequencing and annotation.</title>
        <authorList>
            <consortium name="The Broad Institute Genomics Platform"/>
            <consortium name="The Broad Institute Genome Sequencing Center for Infectious Disease"/>
            <person name="Wu L."/>
            <person name="Ma J."/>
        </authorList>
    </citation>
    <scope>NUCLEOTIDE SEQUENCE [LARGE SCALE GENOMIC DNA]</scope>
    <source>
        <strain evidence="3">JCM 17759</strain>
    </source>
</reference>
<name>A0ABP8MFA5_9BACT</name>
<dbReference type="Proteomes" id="UP001500840">
    <property type="component" value="Unassembled WGS sequence"/>
</dbReference>
<evidence type="ECO:0008006" key="4">
    <source>
        <dbReference type="Google" id="ProtNLM"/>
    </source>
</evidence>
<evidence type="ECO:0000313" key="3">
    <source>
        <dbReference type="Proteomes" id="UP001500840"/>
    </source>
</evidence>
<evidence type="ECO:0000313" key="2">
    <source>
        <dbReference type="EMBL" id="GAA4447939.1"/>
    </source>
</evidence>
<evidence type="ECO:0000256" key="1">
    <source>
        <dbReference type="ARBA" id="ARBA00023118"/>
    </source>
</evidence>
<dbReference type="Pfam" id="PF09704">
    <property type="entry name" value="Cas_Cas5d"/>
    <property type="match status" value="1"/>
</dbReference>
<dbReference type="Gene3D" id="3.30.70.2660">
    <property type="match status" value="1"/>
</dbReference>
<keyword evidence="1" id="KW-0051">Antiviral defense</keyword>
<proteinExistence type="predicted"/>
<sequence>MKTYPISLEIAGPSAMWTRPNTGDAPVSYLALTYSAAKGIFESVCWLKSAVVRPTQVEVYRNIDVQRVHHA</sequence>
<dbReference type="InterPro" id="IPR013422">
    <property type="entry name" value="CRISPR-assoc_prot_Cas5_N"/>
</dbReference>
<gene>
    <name evidence="2" type="ORF">GCM10023156_10440</name>
</gene>
<organism evidence="2 3">
    <name type="scientific">Novipirellula rosea</name>
    <dbReference type="NCBI Taxonomy" id="1031540"/>
    <lineage>
        <taxon>Bacteria</taxon>
        <taxon>Pseudomonadati</taxon>
        <taxon>Planctomycetota</taxon>
        <taxon>Planctomycetia</taxon>
        <taxon>Pirellulales</taxon>
        <taxon>Pirellulaceae</taxon>
        <taxon>Novipirellula</taxon>
    </lineage>
</organism>
<comment type="caution">
    <text evidence="2">The sequence shown here is derived from an EMBL/GenBank/DDBJ whole genome shotgun (WGS) entry which is preliminary data.</text>
</comment>
<dbReference type="InterPro" id="IPR021124">
    <property type="entry name" value="CRISPR-assoc_prot_Cas5"/>
</dbReference>
<accession>A0ABP8MFA5</accession>
<keyword evidence="3" id="KW-1185">Reference proteome</keyword>
<dbReference type="RefSeq" id="WP_345320088.1">
    <property type="nucleotide sequence ID" value="NZ_BAABGA010000014.1"/>
</dbReference>